<protein>
    <submittedName>
        <fullName evidence="7">Extracellular solute-binding protein</fullName>
    </submittedName>
</protein>
<name>A0A9D2ITE6_9FIRM</name>
<feature type="signal peptide" evidence="6">
    <location>
        <begin position="1"/>
        <end position="23"/>
    </location>
</feature>
<dbReference type="EMBL" id="DXBU01000067">
    <property type="protein sequence ID" value="HIZ22140.1"/>
    <property type="molecule type" value="Genomic_DNA"/>
</dbReference>
<evidence type="ECO:0000256" key="2">
    <source>
        <dbReference type="ARBA" id="ARBA00022729"/>
    </source>
</evidence>
<keyword evidence="2 6" id="KW-0732">Signal</keyword>
<evidence type="ECO:0000256" key="3">
    <source>
        <dbReference type="ARBA" id="ARBA00023136"/>
    </source>
</evidence>
<dbReference type="PANTHER" id="PTHR43649:SF33">
    <property type="entry name" value="POLYGALACTURONAN_RHAMNOGALACTURONAN-BINDING PROTEIN YTCQ"/>
    <property type="match status" value="1"/>
</dbReference>
<dbReference type="InterPro" id="IPR006059">
    <property type="entry name" value="SBP"/>
</dbReference>
<dbReference type="Proteomes" id="UP000824041">
    <property type="component" value="Unassembled WGS sequence"/>
</dbReference>
<proteinExistence type="predicted"/>
<reference evidence="7" key="1">
    <citation type="journal article" date="2021" name="PeerJ">
        <title>Extensive microbial diversity within the chicken gut microbiome revealed by metagenomics and culture.</title>
        <authorList>
            <person name="Gilroy R."/>
            <person name="Ravi A."/>
            <person name="Getino M."/>
            <person name="Pursley I."/>
            <person name="Horton D.L."/>
            <person name="Alikhan N.F."/>
            <person name="Baker D."/>
            <person name="Gharbi K."/>
            <person name="Hall N."/>
            <person name="Watson M."/>
            <person name="Adriaenssens E.M."/>
            <person name="Foster-Nyarko E."/>
            <person name="Jarju S."/>
            <person name="Secka A."/>
            <person name="Antonio M."/>
            <person name="Oren A."/>
            <person name="Chaudhuri R.R."/>
            <person name="La Ragione R."/>
            <person name="Hildebrand F."/>
            <person name="Pallen M.J."/>
        </authorList>
    </citation>
    <scope>NUCLEOTIDE SEQUENCE</scope>
    <source>
        <strain evidence="7">14324</strain>
    </source>
</reference>
<dbReference type="AlphaFoldDB" id="A0A9D2ITE6"/>
<accession>A0A9D2ITE6</accession>
<dbReference type="InterPro" id="IPR050490">
    <property type="entry name" value="Bact_solute-bd_prot1"/>
</dbReference>
<keyword evidence="1" id="KW-1003">Cell membrane</keyword>
<evidence type="ECO:0000256" key="6">
    <source>
        <dbReference type="SAM" id="SignalP"/>
    </source>
</evidence>
<evidence type="ECO:0000256" key="4">
    <source>
        <dbReference type="ARBA" id="ARBA00023139"/>
    </source>
</evidence>
<feature type="chain" id="PRO_5039679909" evidence="6">
    <location>
        <begin position="24"/>
        <end position="436"/>
    </location>
</feature>
<comment type="caution">
    <text evidence="7">The sequence shown here is derived from an EMBL/GenBank/DDBJ whole genome shotgun (WGS) entry which is preliminary data.</text>
</comment>
<evidence type="ECO:0000256" key="1">
    <source>
        <dbReference type="ARBA" id="ARBA00022475"/>
    </source>
</evidence>
<dbReference type="Pfam" id="PF01547">
    <property type="entry name" value="SBP_bac_1"/>
    <property type="match status" value="1"/>
</dbReference>
<keyword evidence="5" id="KW-0449">Lipoprotein</keyword>
<dbReference type="Gene3D" id="3.40.190.10">
    <property type="entry name" value="Periplasmic binding protein-like II"/>
    <property type="match status" value="2"/>
</dbReference>
<gene>
    <name evidence="7" type="ORF">IAA21_04985</name>
</gene>
<reference evidence="7" key="2">
    <citation type="submission" date="2021-04" db="EMBL/GenBank/DDBJ databases">
        <authorList>
            <person name="Gilroy R."/>
        </authorList>
    </citation>
    <scope>NUCLEOTIDE SEQUENCE</scope>
    <source>
        <strain evidence="7">14324</strain>
    </source>
</reference>
<evidence type="ECO:0000256" key="5">
    <source>
        <dbReference type="ARBA" id="ARBA00023288"/>
    </source>
</evidence>
<dbReference type="PANTHER" id="PTHR43649">
    <property type="entry name" value="ARABINOSE-BINDING PROTEIN-RELATED"/>
    <property type="match status" value="1"/>
</dbReference>
<sequence>MRGKLAVAAGCGALLLGTSLLFSGCGDSGKTSDGKTRIEMVQYKPEAVKAFEALEQKFNETHDDIELTIESPNEAMTILKTRFIKEDQPDIIGIGGDINYSNFLDSDMLQDISDFDGLADIKQAYLDIAKNLEFIPEEGTYAVPYVANAAGVLYNREMFEENGWEIPTTWTEFIELLDTIQASGQRPLYFGFKDTWTCLAPWNAMAVDLAPPDVCQQVNRGETTFTEQYREVAEKILQLLPYAQEDPYAYSYNDACTAFARGESAMYCIGSYAVPQILSVNPEMDIDSFVFPASDNAEDNVLNSGIDLLFSVMEDCENKEAAYEVLRFLLEDENIQIYLDDQNAVPCKEGDFTLPSMLDGVKSYVEEGKMLDYHDHYYPTEMAVDAMIQTFLMDGDVDAYLEKFDTDWVRYNRDLIRKVQEYQEENPGAAEGGNES</sequence>
<dbReference type="PROSITE" id="PS51257">
    <property type="entry name" value="PROKAR_LIPOPROTEIN"/>
    <property type="match status" value="1"/>
</dbReference>
<evidence type="ECO:0000313" key="8">
    <source>
        <dbReference type="Proteomes" id="UP000824041"/>
    </source>
</evidence>
<organism evidence="7 8">
    <name type="scientific">Candidatus Blautia faecigallinarum</name>
    <dbReference type="NCBI Taxonomy" id="2838488"/>
    <lineage>
        <taxon>Bacteria</taxon>
        <taxon>Bacillati</taxon>
        <taxon>Bacillota</taxon>
        <taxon>Clostridia</taxon>
        <taxon>Lachnospirales</taxon>
        <taxon>Lachnospiraceae</taxon>
        <taxon>Blautia</taxon>
    </lineage>
</organism>
<keyword evidence="3" id="KW-0472">Membrane</keyword>
<keyword evidence="4" id="KW-0564">Palmitate</keyword>
<evidence type="ECO:0000313" key="7">
    <source>
        <dbReference type="EMBL" id="HIZ22140.1"/>
    </source>
</evidence>
<dbReference type="SUPFAM" id="SSF53850">
    <property type="entry name" value="Periplasmic binding protein-like II"/>
    <property type="match status" value="1"/>
</dbReference>